<comment type="caution">
    <text evidence="2">The sequence shown here is derived from an EMBL/GenBank/DDBJ whole genome shotgun (WGS) entry which is preliminary data.</text>
</comment>
<feature type="signal peptide" evidence="1">
    <location>
        <begin position="1"/>
        <end position="19"/>
    </location>
</feature>
<sequence>MLSWIQIVLLFFYFASTNCLQCTKCDTIILSFDRPADFPSKCEGQMMESVACQAVFHIDYLAKEIRLDLANGDALNRTFEINLLVKNKFAQPKMLFSNFTYKCKDANDCAKEFYQTTISTLISKQSVLNELQNELYDPTIINVQQCVDNHNQPKSCINAYGCHGYEIIENRRPDFKGECRNTSSQTIFQYLYYDITLVQGSLELPLDWNHLGYSCNKGNLCNTQEKIKQMIQIANGYYPWEFIDGQRIRYLYFSFDSQYQHVEWPELVERSFQEASQAILGSDSTLRPYNA</sequence>
<dbReference type="AlphaFoldDB" id="A0A815NKC6"/>
<gene>
    <name evidence="2" type="ORF">EDS130_LOCUS38716</name>
</gene>
<protein>
    <submittedName>
        <fullName evidence="2">Uncharacterized protein</fullName>
    </submittedName>
</protein>
<feature type="chain" id="PRO_5032931896" evidence="1">
    <location>
        <begin position="20"/>
        <end position="291"/>
    </location>
</feature>
<keyword evidence="1" id="KW-0732">Signal</keyword>
<evidence type="ECO:0000256" key="1">
    <source>
        <dbReference type="SAM" id="SignalP"/>
    </source>
</evidence>
<organism evidence="2 3">
    <name type="scientific">Adineta ricciae</name>
    <name type="common">Rotifer</name>
    <dbReference type="NCBI Taxonomy" id="249248"/>
    <lineage>
        <taxon>Eukaryota</taxon>
        <taxon>Metazoa</taxon>
        <taxon>Spiralia</taxon>
        <taxon>Gnathifera</taxon>
        <taxon>Rotifera</taxon>
        <taxon>Eurotatoria</taxon>
        <taxon>Bdelloidea</taxon>
        <taxon>Adinetida</taxon>
        <taxon>Adinetidae</taxon>
        <taxon>Adineta</taxon>
    </lineage>
</organism>
<name>A0A815NKC6_ADIRI</name>
<dbReference type="EMBL" id="CAJNOJ010000411">
    <property type="protein sequence ID" value="CAF1438770.1"/>
    <property type="molecule type" value="Genomic_DNA"/>
</dbReference>
<evidence type="ECO:0000313" key="2">
    <source>
        <dbReference type="EMBL" id="CAF1438770.1"/>
    </source>
</evidence>
<accession>A0A815NKC6</accession>
<reference evidence="2" key="1">
    <citation type="submission" date="2021-02" db="EMBL/GenBank/DDBJ databases">
        <authorList>
            <person name="Nowell W R."/>
        </authorList>
    </citation>
    <scope>NUCLEOTIDE SEQUENCE</scope>
</reference>
<proteinExistence type="predicted"/>
<evidence type="ECO:0000313" key="3">
    <source>
        <dbReference type="Proteomes" id="UP000663852"/>
    </source>
</evidence>
<dbReference type="Proteomes" id="UP000663852">
    <property type="component" value="Unassembled WGS sequence"/>
</dbReference>